<evidence type="ECO:0000256" key="9">
    <source>
        <dbReference type="ARBA" id="ARBA00022840"/>
    </source>
</evidence>
<dbReference type="Gene3D" id="3.50.40.10">
    <property type="entry name" value="Phenylalanyl-trna Synthetase, Chain B, domain 3"/>
    <property type="match status" value="1"/>
</dbReference>
<dbReference type="Gene3D" id="3.30.930.10">
    <property type="entry name" value="Bira Bifunctional Protein, Domain 2"/>
    <property type="match status" value="1"/>
</dbReference>
<dbReference type="EMBL" id="DTBZ01000168">
    <property type="protein sequence ID" value="HGQ19076.1"/>
    <property type="molecule type" value="Genomic_DNA"/>
</dbReference>
<keyword evidence="12" id="KW-0030">Aminoacyl-tRNA synthetase</keyword>
<evidence type="ECO:0000313" key="14">
    <source>
        <dbReference type="EMBL" id="HGN36653.1"/>
    </source>
</evidence>
<dbReference type="InterPro" id="IPR005147">
    <property type="entry name" value="tRNA_synthase_B5-dom"/>
</dbReference>
<evidence type="ECO:0000256" key="2">
    <source>
        <dbReference type="ARBA" id="ARBA00004496"/>
    </source>
</evidence>
<dbReference type="PROSITE" id="PS51483">
    <property type="entry name" value="B5"/>
    <property type="match status" value="1"/>
</dbReference>
<comment type="similarity">
    <text evidence="3">Belongs to the phenylalanyl-tRNA synthetase beta subunit family. Type 2 subfamily.</text>
</comment>
<dbReference type="Pfam" id="PF03484">
    <property type="entry name" value="B5"/>
    <property type="match status" value="1"/>
</dbReference>
<accession>A0A7J3JSP7</accession>
<dbReference type="InterPro" id="IPR020825">
    <property type="entry name" value="Phe-tRNA_synthase-like_B3/B4"/>
</dbReference>
<dbReference type="PANTHER" id="PTHR10947:SF0">
    <property type="entry name" value="PHENYLALANINE--TRNA LIGASE BETA SUBUNIT"/>
    <property type="match status" value="1"/>
</dbReference>
<dbReference type="GO" id="GO:0004826">
    <property type="term" value="F:phenylalanine-tRNA ligase activity"/>
    <property type="evidence" value="ECO:0007669"/>
    <property type="project" value="UniProtKB-EC"/>
</dbReference>
<sequence>MDVPVVKTKLARLLSLIGIDNVELLRDALFNLKCESEINGEEISIEVQSDRVDMFSVEGIAYAVRLYLGMTSPSIIEIENIGFRVYVDIPLKRPYIAIAAVRNINLNEDLLKDLIEFQERLHITYGRNRRRVAIGLHDLDKLPANTIFYRDVDVDNTFMIPLHDYRRMSVRDVLRVTEQGMLYGSIAINDSKHPAILSGDEVISLPPVINSDITRLEPSTKSILIDVTGTDMKAVEVVLNSIIHALTIHSKSIMAAEILYPHQKLVTPNLAWRRISVDIDFISTWLGLEKEYIYHKAGLALSRTGYILSSANKKHLEVLVPYYRADILHQVDVVEDMAIGIGYNNIELEPVAPIEMKKRKAGRIISSILREVLVGLGYTETNTLTMVPSKFLELINVTDFIKIVNAPSTEMDALRNSLLQSMLILLVNAQHLPLPIKLFEIGDVILKCDGCYNRWINEQRAAWVIMDSEIKFEDIHADLYVVLRELMLDNVATIKRCFKPPFINGRCGCIELNSTSIGVIGEVDPEVLLRIGIEYPVACAELSIDQLSIALKSRTRNSY</sequence>
<dbReference type="InterPro" id="IPR041616">
    <property type="entry name" value="PheRS_beta_core"/>
</dbReference>
<comment type="subcellular location">
    <subcellularLocation>
        <location evidence="2">Cytoplasm</location>
    </subcellularLocation>
</comment>
<name>A0A7J3JSP7_9CREN</name>
<dbReference type="GO" id="GO:0000287">
    <property type="term" value="F:magnesium ion binding"/>
    <property type="evidence" value="ECO:0007669"/>
    <property type="project" value="InterPro"/>
</dbReference>
<evidence type="ECO:0000256" key="3">
    <source>
        <dbReference type="ARBA" id="ARBA00007438"/>
    </source>
</evidence>
<keyword evidence="8" id="KW-0547">Nucleotide-binding</keyword>
<dbReference type="GO" id="GO:0005524">
    <property type="term" value="F:ATP binding"/>
    <property type="evidence" value="ECO:0007669"/>
    <property type="project" value="UniProtKB-KW"/>
</dbReference>
<dbReference type="InterPro" id="IPR045864">
    <property type="entry name" value="aa-tRNA-synth_II/BPL/LPL"/>
</dbReference>
<dbReference type="Gene3D" id="3.30.56.10">
    <property type="match status" value="2"/>
</dbReference>
<dbReference type="SMART" id="SM00874">
    <property type="entry name" value="B5"/>
    <property type="match status" value="1"/>
</dbReference>
<feature type="domain" description="B5" evidence="13">
    <location>
        <begin position="270"/>
        <end position="348"/>
    </location>
</feature>
<keyword evidence="9" id="KW-0067">ATP-binding</keyword>
<dbReference type="EC" id="6.1.1.20" evidence="4"/>
<comment type="caution">
    <text evidence="15">The sequence shown here is derived from an EMBL/GenBank/DDBJ whole genome shotgun (WGS) entry which is preliminary data.</text>
</comment>
<dbReference type="GO" id="GO:0006432">
    <property type="term" value="P:phenylalanyl-tRNA aminoacylation"/>
    <property type="evidence" value="ECO:0007669"/>
    <property type="project" value="InterPro"/>
</dbReference>
<evidence type="ECO:0000256" key="5">
    <source>
        <dbReference type="ARBA" id="ARBA00022490"/>
    </source>
</evidence>
<evidence type="ECO:0000256" key="8">
    <source>
        <dbReference type="ARBA" id="ARBA00022741"/>
    </source>
</evidence>
<proteinExistence type="inferred from homology"/>
<dbReference type="InterPro" id="IPR005146">
    <property type="entry name" value="B3/B4_tRNA-bd"/>
</dbReference>
<reference evidence="15" key="1">
    <citation type="journal article" date="2020" name="mSystems">
        <title>Genome- and Community-Level Interaction Insights into Carbon Utilization and Element Cycling Functions of Hydrothermarchaeota in Hydrothermal Sediment.</title>
        <authorList>
            <person name="Zhou Z."/>
            <person name="Liu Y."/>
            <person name="Xu W."/>
            <person name="Pan J."/>
            <person name="Luo Z.H."/>
            <person name="Li M."/>
        </authorList>
    </citation>
    <scope>NUCLEOTIDE SEQUENCE [LARGE SCALE GENOMIC DNA]</scope>
    <source>
        <strain evidence="14">SpSt-618</strain>
        <strain evidence="15">SpSt-657</strain>
    </source>
</reference>
<dbReference type="InterPro" id="IPR009061">
    <property type="entry name" value="DNA-bd_dom_put_sf"/>
</dbReference>
<dbReference type="SMART" id="SM00873">
    <property type="entry name" value="B3_4"/>
    <property type="match status" value="1"/>
</dbReference>
<evidence type="ECO:0000259" key="13">
    <source>
        <dbReference type="PROSITE" id="PS51483"/>
    </source>
</evidence>
<organism evidence="15">
    <name type="scientific">Ignisphaera aggregans</name>
    <dbReference type="NCBI Taxonomy" id="334771"/>
    <lineage>
        <taxon>Archaea</taxon>
        <taxon>Thermoproteota</taxon>
        <taxon>Thermoprotei</taxon>
        <taxon>Desulfurococcales</taxon>
        <taxon>Desulfurococcaceae</taxon>
        <taxon>Ignisphaera</taxon>
    </lineage>
</organism>
<dbReference type="EMBL" id="DTAI01000109">
    <property type="protein sequence ID" value="HGN36653.1"/>
    <property type="molecule type" value="Genomic_DNA"/>
</dbReference>
<keyword evidence="10" id="KW-0460">Magnesium</keyword>
<evidence type="ECO:0000256" key="7">
    <source>
        <dbReference type="ARBA" id="ARBA00022723"/>
    </source>
</evidence>
<evidence type="ECO:0000256" key="6">
    <source>
        <dbReference type="ARBA" id="ARBA00022598"/>
    </source>
</evidence>
<dbReference type="AlphaFoldDB" id="A0A7J3JSP7"/>
<dbReference type="Pfam" id="PF17759">
    <property type="entry name" value="tRNA_synthFbeta"/>
    <property type="match status" value="1"/>
</dbReference>
<dbReference type="NCBIfam" id="TIGR00471">
    <property type="entry name" value="pheT_arch"/>
    <property type="match status" value="1"/>
</dbReference>
<keyword evidence="5" id="KW-0963">Cytoplasm</keyword>
<dbReference type="InterPro" id="IPR004531">
    <property type="entry name" value="Phe-tRNA-synth_IIc_bsu_arc_euk"/>
</dbReference>
<keyword evidence="6 15" id="KW-0436">Ligase</keyword>
<dbReference type="PANTHER" id="PTHR10947">
    <property type="entry name" value="PHENYLALANYL-TRNA SYNTHETASE BETA CHAIN AND LEUCINE-RICH REPEAT-CONTAINING PROTEIN 47"/>
    <property type="match status" value="1"/>
</dbReference>
<dbReference type="GO" id="GO:0009328">
    <property type="term" value="C:phenylalanine-tRNA ligase complex"/>
    <property type="evidence" value="ECO:0007669"/>
    <property type="project" value="TreeGrafter"/>
</dbReference>
<evidence type="ECO:0000256" key="11">
    <source>
        <dbReference type="ARBA" id="ARBA00022917"/>
    </source>
</evidence>
<dbReference type="InterPro" id="IPR045060">
    <property type="entry name" value="Phe-tRNA-ligase_IIc_bsu"/>
</dbReference>
<keyword evidence="11" id="KW-0648">Protein biosynthesis</keyword>
<evidence type="ECO:0000256" key="10">
    <source>
        <dbReference type="ARBA" id="ARBA00022842"/>
    </source>
</evidence>
<evidence type="ECO:0000256" key="1">
    <source>
        <dbReference type="ARBA" id="ARBA00001946"/>
    </source>
</evidence>
<gene>
    <name evidence="14" type="ORF">ENT87_03780</name>
    <name evidence="15" type="ORF">ENU30_08935</name>
</gene>
<evidence type="ECO:0000256" key="4">
    <source>
        <dbReference type="ARBA" id="ARBA00012814"/>
    </source>
</evidence>
<comment type="cofactor">
    <cofactor evidence="1">
        <name>Mg(2+)</name>
        <dbReference type="ChEBI" id="CHEBI:18420"/>
    </cofactor>
</comment>
<dbReference type="SUPFAM" id="SSF55681">
    <property type="entry name" value="Class II aaRS and biotin synthetases"/>
    <property type="match status" value="1"/>
</dbReference>
<dbReference type="SUPFAM" id="SSF46955">
    <property type="entry name" value="Putative DNA-binding domain"/>
    <property type="match status" value="1"/>
</dbReference>
<evidence type="ECO:0000313" key="15">
    <source>
        <dbReference type="EMBL" id="HGQ19076.1"/>
    </source>
</evidence>
<protein>
    <recommendedName>
        <fullName evidence="4">phenylalanine--tRNA ligase</fullName>
        <ecNumber evidence="4">6.1.1.20</ecNumber>
    </recommendedName>
</protein>
<keyword evidence="7" id="KW-0479">Metal-binding</keyword>
<evidence type="ECO:0000256" key="12">
    <source>
        <dbReference type="ARBA" id="ARBA00023146"/>
    </source>
</evidence>
<dbReference type="GO" id="GO:0003723">
    <property type="term" value="F:RNA binding"/>
    <property type="evidence" value="ECO:0007669"/>
    <property type="project" value="InterPro"/>
</dbReference>